<keyword evidence="11" id="KW-0378">Hydrolase</keyword>
<keyword evidence="15" id="KW-0804">Transcription</keyword>
<dbReference type="InterPro" id="IPR013087">
    <property type="entry name" value="Znf_C2H2_type"/>
</dbReference>
<comment type="caution">
    <text evidence="20">The sequence shown here is derived from an EMBL/GenBank/DDBJ whole genome shotgun (WGS) entry which is preliminary data.</text>
</comment>
<dbReference type="GO" id="GO:0008270">
    <property type="term" value="F:zinc ion binding"/>
    <property type="evidence" value="ECO:0007669"/>
    <property type="project" value="UniProtKB-KW"/>
</dbReference>
<keyword evidence="13" id="KW-0694">RNA-binding</keyword>
<keyword evidence="8" id="KW-0963">Cytoplasm</keyword>
<dbReference type="GO" id="GO:0003723">
    <property type="term" value="F:RNA binding"/>
    <property type="evidence" value="ECO:0007669"/>
    <property type="project" value="UniProtKB-KW"/>
</dbReference>
<dbReference type="GO" id="GO:0005634">
    <property type="term" value="C:nucleus"/>
    <property type="evidence" value="ECO:0007669"/>
    <property type="project" value="UniProtKB-SubCell"/>
</dbReference>
<dbReference type="GO" id="GO:0030014">
    <property type="term" value="C:CCR4-NOT complex"/>
    <property type="evidence" value="ECO:0007669"/>
    <property type="project" value="InterPro"/>
</dbReference>
<evidence type="ECO:0000256" key="5">
    <source>
        <dbReference type="ARBA" id="ARBA00008372"/>
    </source>
</evidence>
<evidence type="ECO:0000256" key="10">
    <source>
        <dbReference type="ARBA" id="ARBA00022723"/>
    </source>
</evidence>
<evidence type="ECO:0000256" key="18">
    <source>
        <dbReference type="PROSITE-ProRule" id="PRU00042"/>
    </source>
</evidence>
<protein>
    <recommendedName>
        <fullName evidence="7">poly(A)-specific ribonuclease</fullName>
        <ecNumber evidence="7">3.1.13.4</ecNumber>
    </recommendedName>
</protein>
<dbReference type="PROSITE" id="PS00028">
    <property type="entry name" value="ZINC_FINGER_C2H2_1"/>
    <property type="match status" value="1"/>
</dbReference>
<comment type="function">
    <text evidence="17">Ubiquitous transcription factor required for a diverse set of processes. It is a component of the CCR4 complex involved in the control of gene expression.</text>
</comment>
<keyword evidence="9" id="KW-0540">Nuclease</keyword>
<dbReference type="Pfam" id="PF13912">
    <property type="entry name" value="zf-C2H2_6"/>
    <property type="match status" value="1"/>
</dbReference>
<evidence type="ECO:0000256" key="13">
    <source>
        <dbReference type="ARBA" id="ARBA00022884"/>
    </source>
</evidence>
<keyword evidence="12" id="KW-0269">Exonuclease</keyword>
<dbReference type="InterPro" id="IPR006941">
    <property type="entry name" value="RNase_CAF1"/>
</dbReference>
<organism evidence="20 21">
    <name type="scientific">Zingiber officinale</name>
    <name type="common">Ginger</name>
    <name type="synonym">Amomum zingiber</name>
    <dbReference type="NCBI Taxonomy" id="94328"/>
    <lineage>
        <taxon>Eukaryota</taxon>
        <taxon>Viridiplantae</taxon>
        <taxon>Streptophyta</taxon>
        <taxon>Embryophyta</taxon>
        <taxon>Tracheophyta</taxon>
        <taxon>Spermatophyta</taxon>
        <taxon>Magnoliopsida</taxon>
        <taxon>Liliopsida</taxon>
        <taxon>Zingiberales</taxon>
        <taxon>Zingiberaceae</taxon>
        <taxon>Zingiber</taxon>
    </lineage>
</organism>
<evidence type="ECO:0000256" key="7">
    <source>
        <dbReference type="ARBA" id="ARBA00012161"/>
    </source>
</evidence>
<dbReference type="AlphaFoldDB" id="A0A8J5LD75"/>
<evidence type="ECO:0000313" key="20">
    <source>
        <dbReference type="EMBL" id="KAG6513646.1"/>
    </source>
</evidence>
<evidence type="ECO:0000256" key="14">
    <source>
        <dbReference type="ARBA" id="ARBA00023015"/>
    </source>
</evidence>
<dbReference type="GO" id="GO:0004535">
    <property type="term" value="F:poly(A)-specific ribonuclease activity"/>
    <property type="evidence" value="ECO:0007669"/>
    <property type="project" value="UniProtKB-EC"/>
</dbReference>
<evidence type="ECO:0000259" key="19">
    <source>
        <dbReference type="PROSITE" id="PS50157"/>
    </source>
</evidence>
<dbReference type="Pfam" id="PF04857">
    <property type="entry name" value="CAF1"/>
    <property type="match status" value="2"/>
</dbReference>
<evidence type="ECO:0000256" key="15">
    <source>
        <dbReference type="ARBA" id="ARBA00023163"/>
    </source>
</evidence>
<evidence type="ECO:0000256" key="6">
    <source>
        <dbReference type="ARBA" id="ARBA00011757"/>
    </source>
</evidence>
<evidence type="ECO:0000256" key="3">
    <source>
        <dbReference type="ARBA" id="ARBA00004123"/>
    </source>
</evidence>
<dbReference type="EMBL" id="JACMSC010000007">
    <property type="protein sequence ID" value="KAG6513646.1"/>
    <property type="molecule type" value="Genomic_DNA"/>
</dbReference>
<accession>A0A8J5LD75</accession>
<dbReference type="InterPro" id="IPR039637">
    <property type="entry name" value="CNOT7/CNOT8/Pop2"/>
</dbReference>
<name>A0A8J5LD75_ZINOF</name>
<evidence type="ECO:0000256" key="4">
    <source>
        <dbReference type="ARBA" id="ARBA00004496"/>
    </source>
</evidence>
<sequence length="428" mass="48370">MLKGEDDGVEIREVWAENLDSEFAVIRDIVDEFPFVAMDTEFPGVVIRHLGDFKQPADAHYHTLRANVDLLHLLQLGLTFSDDAGNLPTSPSSGRPIVWQFNFCEFDVDRDVFVPDSIELLKNSGLDFKKNREHGVDARRFAELFMSSGVVLNDSIHWVAFHGAYDFGYLLKIITCRKLPESRTEFMELLRVFFPVMYDIKRVIHLNNNLYGGLNKVAEKLEVERVGTCHQAGSDSLLTARAFMKMRGHRFVGSMEKYVGFNAGDGRVHSTSQALELDLLGIAKAKPVSPKRPERVFPCNYCRRTFYSSQALGGHQNAHKRERSLNNRGVAADVPEYGTFPFPHYSGRRIGVQVRSMIHKPYVGAPLAADAAGGLLYGQRRHEYFRFYAAAGRVPQPLPLQVAKSEEASTSFDRKQEELTNLDLTLRL</sequence>
<proteinExistence type="inferred from homology"/>
<gene>
    <name evidence="20" type="ORF">ZIOFF_023979</name>
</gene>
<evidence type="ECO:0000313" key="21">
    <source>
        <dbReference type="Proteomes" id="UP000734854"/>
    </source>
</evidence>
<evidence type="ECO:0000256" key="9">
    <source>
        <dbReference type="ARBA" id="ARBA00022722"/>
    </source>
</evidence>
<comment type="similarity">
    <text evidence="5">Belongs to the CAF1 family.</text>
</comment>
<evidence type="ECO:0000256" key="17">
    <source>
        <dbReference type="ARBA" id="ARBA00025148"/>
    </source>
</evidence>
<evidence type="ECO:0000256" key="8">
    <source>
        <dbReference type="ARBA" id="ARBA00022490"/>
    </source>
</evidence>
<dbReference type="InterPro" id="IPR036397">
    <property type="entry name" value="RNaseH_sf"/>
</dbReference>
<comment type="subcellular location">
    <subcellularLocation>
        <location evidence="4">Cytoplasm</location>
    </subcellularLocation>
    <subcellularLocation>
        <location evidence="3">Nucleus</location>
    </subcellularLocation>
</comment>
<dbReference type="EC" id="3.1.13.4" evidence="7"/>
<dbReference type="SUPFAM" id="SSF53098">
    <property type="entry name" value="Ribonuclease H-like"/>
    <property type="match status" value="1"/>
</dbReference>
<dbReference type="InterPro" id="IPR036236">
    <property type="entry name" value="Znf_C2H2_sf"/>
</dbReference>
<dbReference type="Gene3D" id="3.30.420.10">
    <property type="entry name" value="Ribonuclease H-like superfamily/Ribonuclease H"/>
    <property type="match status" value="1"/>
</dbReference>
<dbReference type="PANTHER" id="PTHR10797">
    <property type="entry name" value="CCR4-NOT TRANSCRIPTION COMPLEX SUBUNIT"/>
    <property type="match status" value="1"/>
</dbReference>
<dbReference type="Proteomes" id="UP000734854">
    <property type="component" value="Unassembled WGS sequence"/>
</dbReference>
<dbReference type="InterPro" id="IPR012337">
    <property type="entry name" value="RNaseH-like_sf"/>
</dbReference>
<dbReference type="GO" id="GO:0005737">
    <property type="term" value="C:cytoplasm"/>
    <property type="evidence" value="ECO:0007669"/>
    <property type="project" value="UniProtKB-SubCell"/>
</dbReference>
<feature type="domain" description="C2H2-type" evidence="19">
    <location>
        <begin position="297"/>
        <end position="324"/>
    </location>
</feature>
<evidence type="ECO:0000256" key="11">
    <source>
        <dbReference type="ARBA" id="ARBA00022801"/>
    </source>
</evidence>
<evidence type="ECO:0000256" key="12">
    <source>
        <dbReference type="ARBA" id="ARBA00022839"/>
    </source>
</evidence>
<dbReference type="SUPFAM" id="SSF57667">
    <property type="entry name" value="beta-beta-alpha zinc fingers"/>
    <property type="match status" value="1"/>
</dbReference>
<evidence type="ECO:0000256" key="1">
    <source>
        <dbReference type="ARBA" id="ARBA00001663"/>
    </source>
</evidence>
<evidence type="ECO:0000256" key="2">
    <source>
        <dbReference type="ARBA" id="ARBA00001968"/>
    </source>
</evidence>
<comment type="subunit">
    <text evidence="6">Component of the CCR4-NOT complex, at least composed of CRR4 and CAF1 proteins.</text>
</comment>
<evidence type="ECO:0000256" key="16">
    <source>
        <dbReference type="ARBA" id="ARBA00023242"/>
    </source>
</evidence>
<keyword evidence="14" id="KW-0805">Transcription regulation</keyword>
<keyword evidence="16" id="KW-0539">Nucleus</keyword>
<dbReference type="Gene3D" id="3.30.160.60">
    <property type="entry name" value="Classic Zinc Finger"/>
    <property type="match status" value="1"/>
</dbReference>
<reference evidence="20 21" key="1">
    <citation type="submission" date="2020-08" db="EMBL/GenBank/DDBJ databases">
        <title>Plant Genome Project.</title>
        <authorList>
            <person name="Zhang R.-G."/>
        </authorList>
    </citation>
    <scope>NUCLEOTIDE SEQUENCE [LARGE SCALE GENOMIC DNA]</scope>
    <source>
        <tissue evidence="20">Rhizome</tissue>
    </source>
</reference>
<keyword evidence="18" id="KW-0862">Zinc</keyword>
<keyword evidence="18" id="KW-0863">Zinc-finger</keyword>
<comment type="cofactor">
    <cofactor evidence="2">
        <name>a divalent metal cation</name>
        <dbReference type="ChEBI" id="CHEBI:60240"/>
    </cofactor>
</comment>
<keyword evidence="10" id="KW-0479">Metal-binding</keyword>
<keyword evidence="21" id="KW-1185">Reference proteome</keyword>
<dbReference type="PROSITE" id="PS50157">
    <property type="entry name" value="ZINC_FINGER_C2H2_2"/>
    <property type="match status" value="1"/>
</dbReference>
<comment type="catalytic activity">
    <reaction evidence="1">
        <text>Exonucleolytic cleavage of poly(A) to 5'-AMP.</text>
        <dbReference type="EC" id="3.1.13.4"/>
    </reaction>
</comment>